<reference evidence="2" key="1">
    <citation type="submission" date="2015-06" db="EMBL/GenBank/DDBJ databases">
        <authorList>
            <person name="Liu B."/>
            <person name="Wang J."/>
            <person name="Zhu Y."/>
            <person name="Liu G."/>
            <person name="Chen Q."/>
            <person name="Zheng C."/>
            <person name="Che J."/>
            <person name="Ge C."/>
            <person name="Shi H."/>
            <person name="Pan Z."/>
            <person name="Liu X."/>
        </authorList>
    </citation>
    <scope>NUCLEOTIDE SEQUENCE [LARGE SCALE GENOMIC DNA]</scope>
    <source>
        <strain evidence="2">DSM 16346</strain>
    </source>
</reference>
<gene>
    <name evidence="2" type="ORF">AB986_20285</name>
</gene>
<dbReference type="AlphaFoldDB" id="A0A0J6CHU4"/>
<evidence type="ECO:0000313" key="3">
    <source>
        <dbReference type="Proteomes" id="UP000035996"/>
    </source>
</evidence>
<sequence length="65" mass="7493">MISDFSALISYSSSIILAFCLLFLLQKITIGKLSLFNKRKIKLFHVEEIIYSVTSVLIIINFFTF</sequence>
<keyword evidence="1" id="KW-0812">Transmembrane</keyword>
<feature type="transmembrane region" description="Helical" evidence="1">
    <location>
        <begin position="6"/>
        <end position="25"/>
    </location>
</feature>
<evidence type="ECO:0000313" key="2">
    <source>
        <dbReference type="EMBL" id="KMM35796.1"/>
    </source>
</evidence>
<accession>A0A0J6CHU4</accession>
<keyword evidence="1" id="KW-1133">Transmembrane helix</keyword>
<feature type="transmembrane region" description="Helical" evidence="1">
    <location>
        <begin position="46"/>
        <end position="64"/>
    </location>
</feature>
<proteinExistence type="predicted"/>
<organism evidence="2 3">
    <name type="scientific">Guptibacillus hwajinpoensis</name>
    <dbReference type="NCBI Taxonomy" id="208199"/>
    <lineage>
        <taxon>Bacteria</taxon>
        <taxon>Bacillati</taxon>
        <taxon>Bacillota</taxon>
        <taxon>Bacilli</taxon>
        <taxon>Bacillales</taxon>
        <taxon>Guptibacillaceae</taxon>
        <taxon>Guptibacillus</taxon>
    </lineage>
</organism>
<name>A0A0J6CHU4_9BACL</name>
<protein>
    <submittedName>
        <fullName evidence="2">Uncharacterized protein</fullName>
    </submittedName>
</protein>
<keyword evidence="1" id="KW-0472">Membrane</keyword>
<comment type="caution">
    <text evidence="2">The sequence shown here is derived from an EMBL/GenBank/DDBJ whole genome shotgun (WGS) entry which is preliminary data.</text>
</comment>
<dbReference type="Proteomes" id="UP000035996">
    <property type="component" value="Unassembled WGS sequence"/>
</dbReference>
<keyword evidence="3" id="KW-1185">Reference proteome</keyword>
<dbReference type="EMBL" id="LELK01000015">
    <property type="protein sequence ID" value="KMM35796.1"/>
    <property type="molecule type" value="Genomic_DNA"/>
</dbReference>
<evidence type="ECO:0000256" key="1">
    <source>
        <dbReference type="SAM" id="Phobius"/>
    </source>
</evidence>